<gene>
    <name evidence="9" type="ORF">IDJ77_11495</name>
</gene>
<keyword evidence="5" id="KW-0949">S-adenosyl-L-methionine</keyword>
<dbReference type="EC" id="2.1.1.72" evidence="2"/>
<dbReference type="InterPro" id="IPR029063">
    <property type="entry name" value="SAM-dependent_MTases_sf"/>
</dbReference>
<comment type="caution">
    <text evidence="9">The sequence shown here is derived from an EMBL/GenBank/DDBJ whole genome shotgun (WGS) entry which is preliminary data.</text>
</comment>
<comment type="catalytic activity">
    <reaction evidence="7">
        <text>a 2'-deoxyadenosine in DNA + S-adenosyl-L-methionine = an N(6)-methyl-2'-deoxyadenosine in DNA + S-adenosyl-L-homocysteine + H(+)</text>
        <dbReference type="Rhea" id="RHEA:15197"/>
        <dbReference type="Rhea" id="RHEA-COMP:12418"/>
        <dbReference type="Rhea" id="RHEA-COMP:12419"/>
        <dbReference type="ChEBI" id="CHEBI:15378"/>
        <dbReference type="ChEBI" id="CHEBI:57856"/>
        <dbReference type="ChEBI" id="CHEBI:59789"/>
        <dbReference type="ChEBI" id="CHEBI:90615"/>
        <dbReference type="ChEBI" id="CHEBI:90616"/>
        <dbReference type="EC" id="2.1.1.72"/>
    </reaction>
</comment>
<name>A0ABR7WQ27_9SPHI</name>
<dbReference type="GO" id="GO:0032259">
    <property type="term" value="P:methylation"/>
    <property type="evidence" value="ECO:0007669"/>
    <property type="project" value="UniProtKB-KW"/>
</dbReference>
<dbReference type="InterPro" id="IPR003356">
    <property type="entry name" value="DNA_methylase_A-5"/>
</dbReference>
<protein>
    <recommendedName>
        <fullName evidence="2">site-specific DNA-methyltransferase (adenine-specific)</fullName>
        <ecNumber evidence="2">2.1.1.72</ecNumber>
    </recommendedName>
</protein>
<evidence type="ECO:0000256" key="6">
    <source>
        <dbReference type="ARBA" id="ARBA00022747"/>
    </source>
</evidence>
<dbReference type="PANTHER" id="PTHR42933">
    <property type="entry name" value="SLR6095 PROTEIN"/>
    <property type="match status" value="1"/>
</dbReference>
<dbReference type="Proteomes" id="UP000606600">
    <property type="component" value="Unassembled WGS sequence"/>
</dbReference>
<keyword evidence="4" id="KW-0808">Transferase</keyword>
<comment type="similarity">
    <text evidence="1">Belongs to the N(4)/N(6)-methyltransferase family.</text>
</comment>
<keyword evidence="10" id="KW-1185">Reference proteome</keyword>
<proteinExistence type="inferred from homology"/>
<evidence type="ECO:0000256" key="4">
    <source>
        <dbReference type="ARBA" id="ARBA00022679"/>
    </source>
</evidence>
<dbReference type="Pfam" id="PF02384">
    <property type="entry name" value="N6_Mtase"/>
    <property type="match status" value="1"/>
</dbReference>
<organism evidence="9 10">
    <name type="scientific">Mucilaginibacter pankratovii</name>
    <dbReference type="NCBI Taxonomy" id="2772110"/>
    <lineage>
        <taxon>Bacteria</taxon>
        <taxon>Pseudomonadati</taxon>
        <taxon>Bacteroidota</taxon>
        <taxon>Sphingobacteriia</taxon>
        <taxon>Sphingobacteriales</taxon>
        <taxon>Sphingobacteriaceae</taxon>
        <taxon>Mucilaginibacter</taxon>
    </lineage>
</organism>
<dbReference type="InterPro" id="IPR051537">
    <property type="entry name" value="DNA_Adenine_Mtase"/>
</dbReference>
<dbReference type="PRINTS" id="PR00507">
    <property type="entry name" value="N12N6MTFRASE"/>
</dbReference>
<keyword evidence="3 9" id="KW-0489">Methyltransferase</keyword>
<evidence type="ECO:0000256" key="3">
    <source>
        <dbReference type="ARBA" id="ARBA00022603"/>
    </source>
</evidence>
<evidence type="ECO:0000256" key="1">
    <source>
        <dbReference type="ARBA" id="ARBA00006594"/>
    </source>
</evidence>
<evidence type="ECO:0000256" key="7">
    <source>
        <dbReference type="ARBA" id="ARBA00047942"/>
    </source>
</evidence>
<dbReference type="GO" id="GO:0008168">
    <property type="term" value="F:methyltransferase activity"/>
    <property type="evidence" value="ECO:0007669"/>
    <property type="project" value="UniProtKB-KW"/>
</dbReference>
<dbReference type="EMBL" id="JACWMY010000005">
    <property type="protein sequence ID" value="MBD1364433.1"/>
    <property type="molecule type" value="Genomic_DNA"/>
</dbReference>
<accession>A0ABR7WQ27</accession>
<keyword evidence="6" id="KW-0680">Restriction system</keyword>
<feature type="domain" description="DNA methylase adenine-specific" evidence="8">
    <location>
        <begin position="87"/>
        <end position="203"/>
    </location>
</feature>
<evidence type="ECO:0000256" key="5">
    <source>
        <dbReference type="ARBA" id="ARBA00022691"/>
    </source>
</evidence>
<reference evidence="9 10" key="1">
    <citation type="submission" date="2020-09" db="EMBL/GenBank/DDBJ databases">
        <title>Novel species of Mucilaginibacter isolated from a glacier on the Tibetan Plateau.</title>
        <authorList>
            <person name="Liu Q."/>
            <person name="Xin Y.-H."/>
        </authorList>
    </citation>
    <scope>NUCLEOTIDE SEQUENCE [LARGE SCALE GENOMIC DNA]</scope>
    <source>
        <strain evidence="9 10">ZT4R22</strain>
    </source>
</reference>
<dbReference type="SUPFAM" id="SSF53335">
    <property type="entry name" value="S-adenosyl-L-methionine-dependent methyltransferases"/>
    <property type="match status" value="1"/>
</dbReference>
<dbReference type="RefSeq" id="WP_191189096.1">
    <property type="nucleotide sequence ID" value="NZ_JACWMY010000005.1"/>
</dbReference>
<evidence type="ECO:0000256" key="2">
    <source>
        <dbReference type="ARBA" id="ARBA00011900"/>
    </source>
</evidence>
<dbReference type="Gene3D" id="3.40.50.150">
    <property type="entry name" value="Vaccinia Virus protein VP39"/>
    <property type="match status" value="1"/>
</dbReference>
<evidence type="ECO:0000313" key="10">
    <source>
        <dbReference type="Proteomes" id="UP000606600"/>
    </source>
</evidence>
<dbReference type="PANTHER" id="PTHR42933:SF3">
    <property type="entry name" value="TYPE I RESTRICTION ENZYME MJAVIII METHYLASE SUBUNIT"/>
    <property type="match status" value="1"/>
</dbReference>
<sequence length="243" mass="27120">MLQSKQLLTSFERFAYGQSLHTAFVELLDWTLLPFKKWDKAELQSKALETYQSHPKVNQLVTLINIIGNLSEDFNDPLGELYMQAISNGHNGQYFTPTPICDMLAAFNIDSNSKPAQSVCDPACGSGRMLLAAAKLNRHMHFYGADLDSTCCKMALVNMMLNSLTGEIAHMNTLSNDFYTGYRTATTIINGYNMPFYTEFTDPDLSYICLHDLKGNKAKSTFNTPFAPVRALQPINGVQGSLF</sequence>
<evidence type="ECO:0000259" key="8">
    <source>
        <dbReference type="Pfam" id="PF02384"/>
    </source>
</evidence>
<evidence type="ECO:0000313" key="9">
    <source>
        <dbReference type="EMBL" id="MBD1364433.1"/>
    </source>
</evidence>